<reference evidence="7" key="1">
    <citation type="submission" date="2021-11" db="EMBL/GenBank/DDBJ databases">
        <authorList>
            <consortium name="Genoscope - CEA"/>
            <person name="William W."/>
        </authorList>
    </citation>
    <scope>NUCLEOTIDE SEQUENCE</scope>
</reference>
<keyword evidence="2" id="KW-0677">Repeat</keyword>
<sequence length="349" mass="38661">MFTSSKMSEASRRPHRTLAMRERAAERNGARRVVVDSRRRDLSDHLPVPGEPPAFPFESGGSYVGEWRRDRKEGFGKQTWSDGRLYEGEWRDGKRHGKGSLWTRSGGKLVKNYAGDWDRGRKSGLGVQRYANGDAYEGEYAAGERHGTGSMRYADGGTYEGGWARNKRSGLGVYEAANGDRFEGHWCDGVKEGPGRYFYASTGKIYEGEWVDGAPRCGSFRDATPEEANGTLPSADEQFSLPALSLLEPEALLAKRVAELRQLRANATEDVVRAFSEDELAVLRHVFTLEDKQKAGLVPAVRVGYLLERCRLPVDAVSVERLLGELGADDDTRVTLAEFVDMAALLMSA</sequence>
<evidence type="ECO:0000256" key="2">
    <source>
        <dbReference type="ARBA" id="ARBA00022737"/>
    </source>
</evidence>
<dbReference type="PANTHER" id="PTHR46511">
    <property type="entry name" value="MORN REPEAT-CONTAINING PROTEIN 3"/>
    <property type="match status" value="1"/>
</dbReference>
<dbReference type="SUPFAM" id="SSF82185">
    <property type="entry name" value="Histone H3 K4-specific methyltransferase SET7/9 N-terminal domain"/>
    <property type="match status" value="2"/>
</dbReference>
<keyword evidence="3" id="KW-0968">Cytoplasmic vesicle</keyword>
<dbReference type="Gene3D" id="1.10.238.10">
    <property type="entry name" value="EF-hand"/>
    <property type="match status" value="1"/>
</dbReference>
<dbReference type="InterPro" id="IPR011992">
    <property type="entry name" value="EF-hand-dom_pair"/>
</dbReference>
<dbReference type="SMART" id="SM00698">
    <property type="entry name" value="MORN"/>
    <property type="match status" value="6"/>
</dbReference>
<keyword evidence="8" id="KW-1185">Reference proteome</keyword>
<accession>A0A8J2WZK6</accession>
<evidence type="ECO:0000256" key="1">
    <source>
        <dbReference type="ARBA" id="ARBA00004218"/>
    </source>
</evidence>
<dbReference type="Gene3D" id="2.20.110.10">
    <property type="entry name" value="Histone H3 K4-specific methyltransferase SET7/9 N-terminal domain"/>
    <property type="match status" value="3"/>
</dbReference>
<proteinExistence type="predicted"/>
<evidence type="ECO:0000256" key="4">
    <source>
        <dbReference type="ARBA" id="ARBA00039854"/>
    </source>
</evidence>
<dbReference type="PANTHER" id="PTHR46511:SF1">
    <property type="entry name" value="MORN REPEAT-CONTAINING PROTEIN 3"/>
    <property type="match status" value="1"/>
</dbReference>
<dbReference type="InterPro" id="IPR003409">
    <property type="entry name" value="MORN"/>
</dbReference>
<dbReference type="SUPFAM" id="SSF47473">
    <property type="entry name" value="EF-hand"/>
    <property type="match status" value="1"/>
</dbReference>
<dbReference type="InterPro" id="IPR052472">
    <property type="entry name" value="MORN3"/>
</dbReference>
<comment type="caution">
    <text evidence="7">The sequence shown here is derived from an EMBL/GenBank/DDBJ whole genome shotgun (WGS) entry which is preliminary data.</text>
</comment>
<name>A0A8J2WZK6_9STRA</name>
<organism evidence="7 8">
    <name type="scientific">Pelagomonas calceolata</name>
    <dbReference type="NCBI Taxonomy" id="35677"/>
    <lineage>
        <taxon>Eukaryota</taxon>
        <taxon>Sar</taxon>
        <taxon>Stramenopiles</taxon>
        <taxon>Ochrophyta</taxon>
        <taxon>Pelagophyceae</taxon>
        <taxon>Pelagomonadales</taxon>
        <taxon>Pelagomonadaceae</taxon>
        <taxon>Pelagomonas</taxon>
    </lineage>
</organism>
<dbReference type="OrthoDB" id="270720at2759"/>
<dbReference type="AlphaFoldDB" id="A0A8J2WZK6"/>
<comment type="subcellular location">
    <subcellularLocation>
        <location evidence="1">Cytoplasmic vesicle</location>
        <location evidence="1">Secretory vesicle</location>
        <location evidence="1">Acrosome</location>
    </subcellularLocation>
</comment>
<evidence type="ECO:0000256" key="3">
    <source>
        <dbReference type="ARBA" id="ARBA00023329"/>
    </source>
</evidence>
<dbReference type="Pfam" id="PF02493">
    <property type="entry name" value="MORN"/>
    <property type="match status" value="7"/>
</dbReference>
<dbReference type="Proteomes" id="UP000789595">
    <property type="component" value="Unassembled WGS sequence"/>
</dbReference>
<evidence type="ECO:0000313" key="8">
    <source>
        <dbReference type="Proteomes" id="UP000789595"/>
    </source>
</evidence>
<gene>
    <name evidence="7" type="ORF">PECAL_3P24590</name>
</gene>
<comment type="function">
    <text evidence="5">Assembles a suppression complex (suppresome) by tethering SIRT1 and MDM2 to regulate composite modifications of p53/TP53. Confers both deacetylation-mediated functional inactivation, by SIRT1, and ubiquitination-dependent degradation, by MDM2, of p53/TP53, promoting a proliferative and cell survival behaviors. May play a role in the regulation of spermatogenesis.</text>
</comment>
<feature type="region of interest" description="Disordered" evidence="6">
    <location>
        <begin position="1"/>
        <end position="59"/>
    </location>
</feature>
<dbReference type="EMBL" id="CAKKNE010000003">
    <property type="protein sequence ID" value="CAH0372460.1"/>
    <property type="molecule type" value="Genomic_DNA"/>
</dbReference>
<feature type="compositionally biased region" description="Basic and acidic residues" evidence="6">
    <location>
        <begin position="19"/>
        <end position="44"/>
    </location>
</feature>
<dbReference type="GO" id="GO:0001669">
    <property type="term" value="C:acrosomal vesicle"/>
    <property type="evidence" value="ECO:0007669"/>
    <property type="project" value="UniProtKB-SubCell"/>
</dbReference>
<evidence type="ECO:0000256" key="6">
    <source>
        <dbReference type="SAM" id="MobiDB-lite"/>
    </source>
</evidence>
<evidence type="ECO:0000256" key="5">
    <source>
        <dbReference type="ARBA" id="ARBA00045851"/>
    </source>
</evidence>
<protein>
    <recommendedName>
        <fullName evidence="4">MORN repeat-containing protein 3</fullName>
    </recommendedName>
</protein>
<evidence type="ECO:0000313" key="7">
    <source>
        <dbReference type="EMBL" id="CAH0372460.1"/>
    </source>
</evidence>